<dbReference type="EMBL" id="KQ982794">
    <property type="protein sequence ID" value="KYQ50627.1"/>
    <property type="molecule type" value="Genomic_DNA"/>
</dbReference>
<dbReference type="AlphaFoldDB" id="A0A151WS57"/>
<keyword evidence="2" id="KW-1185">Reference proteome</keyword>
<organism evidence="1 2">
    <name type="scientific">Mycetomoellerius zeteki</name>
    <dbReference type="NCBI Taxonomy" id="64791"/>
    <lineage>
        <taxon>Eukaryota</taxon>
        <taxon>Metazoa</taxon>
        <taxon>Ecdysozoa</taxon>
        <taxon>Arthropoda</taxon>
        <taxon>Hexapoda</taxon>
        <taxon>Insecta</taxon>
        <taxon>Pterygota</taxon>
        <taxon>Neoptera</taxon>
        <taxon>Endopterygota</taxon>
        <taxon>Hymenoptera</taxon>
        <taxon>Apocrita</taxon>
        <taxon>Aculeata</taxon>
        <taxon>Formicoidea</taxon>
        <taxon>Formicidae</taxon>
        <taxon>Myrmicinae</taxon>
        <taxon>Mycetomoellerius</taxon>
    </lineage>
</organism>
<gene>
    <name evidence="1" type="ORF">ALC60_10266</name>
</gene>
<evidence type="ECO:0000313" key="2">
    <source>
        <dbReference type="Proteomes" id="UP000075809"/>
    </source>
</evidence>
<dbReference type="Proteomes" id="UP000075809">
    <property type="component" value="Unassembled WGS sequence"/>
</dbReference>
<accession>A0A151WS57</accession>
<proteinExistence type="predicted"/>
<sequence length="68" mass="7646">MAVGEVGPGTKWRRVESSRRKSNGRSIRFALARTLVLRPNSSRLCVASGQWQMKSQTLRHLHAGEKLT</sequence>
<reference evidence="1 2" key="1">
    <citation type="submission" date="2015-09" db="EMBL/GenBank/DDBJ databases">
        <title>Trachymyrmex zeteki WGS genome.</title>
        <authorList>
            <person name="Nygaard S."/>
            <person name="Hu H."/>
            <person name="Boomsma J."/>
            <person name="Zhang G."/>
        </authorList>
    </citation>
    <scope>NUCLEOTIDE SEQUENCE [LARGE SCALE GENOMIC DNA]</scope>
    <source>
        <strain evidence="1">Tzet28-1</strain>
        <tissue evidence="1">Whole body</tissue>
    </source>
</reference>
<protein>
    <submittedName>
        <fullName evidence="1">Uncharacterized protein</fullName>
    </submittedName>
</protein>
<name>A0A151WS57_9HYME</name>
<evidence type="ECO:0000313" key="1">
    <source>
        <dbReference type="EMBL" id="KYQ50627.1"/>
    </source>
</evidence>